<dbReference type="InterPro" id="IPR011600">
    <property type="entry name" value="Pept_C14_caspase"/>
</dbReference>
<reference evidence="2 3" key="1">
    <citation type="submission" date="2024-07" db="EMBL/GenBank/DDBJ databases">
        <title>Marimonas sp.nov., isolated from tidal-flat sediment.</title>
        <authorList>
            <person name="Jayan J.N."/>
            <person name="Lee S.S."/>
        </authorList>
    </citation>
    <scope>NUCLEOTIDE SEQUENCE [LARGE SCALE GENOMIC DNA]</scope>
    <source>
        <strain evidence="2 3">MJW-29</strain>
    </source>
</reference>
<dbReference type="InterPro" id="IPR050767">
    <property type="entry name" value="Sel1_AlgK"/>
</dbReference>
<evidence type="ECO:0000259" key="1">
    <source>
        <dbReference type="Pfam" id="PF00656"/>
    </source>
</evidence>
<dbReference type="RefSeq" id="WP_367879379.1">
    <property type="nucleotide sequence ID" value="NZ_JBFNXX010000018.1"/>
</dbReference>
<feature type="domain" description="Peptidase C14 caspase" evidence="1">
    <location>
        <begin position="26"/>
        <end position="96"/>
    </location>
</feature>
<name>A0ABV3RRU7_9RHOB</name>
<gene>
    <name evidence="2" type="ORF">AB2B41_18885</name>
</gene>
<sequence>MPSGGGHIIKALRIENGFSFQSAPVNSLISFSTAPGAVALDGEGENSPYTASLVEATQRFPEHDVANVLPIVRARVFDETNGFQVPWESSSLLRPVFLSSQAQEEPPLEIAAAAVQEPAAAPVVRDGSATASVTIIREATVQRHVPVFGAEDIQKMSGQGPFTVGDLPKSGKLGVRSGDRIRLLQPGEQLGLAAVSRLTYSPELPVVKATAAADLLTDTVRLQTGSGAVEVTLNLTYHACDLAAASPLDPQGVGLVVENFELIPDEAVAACSGAVAAYPNESRFHYQLSRAQSAKRDYDAAEASVRAALEMDHTRAHLGLGQIRRNRMAGIGADVDRAVPDVVRQHYLDGHNEGDPMATYLLGHQMIRYGETAAARESGFALLHRSKDAGYVEALNELARYFLLAEDGNANPQRGLQYLEESGARGNNFGFNSLGVVYKNGVGGITPDVNKAVESFTDAADLGHPTAPTSLGRVYAEGQLVAPDFPRALRWYEEGLRRADPWGGVNAATLILLDKIPGAGKPEAAILSAKAAALRTDSARRAAFEQLEGLSRSDLARGLQSFLVALGQPIAVDGQPGRQTEQAIVEVYGALVPLDSKADVIAALVKVAEAHWRMSDVRVDLI</sequence>
<dbReference type="PANTHER" id="PTHR11102:SF160">
    <property type="entry name" value="ERAD-ASSOCIATED E3 UBIQUITIN-PROTEIN LIGASE COMPONENT HRD3"/>
    <property type="match status" value="1"/>
</dbReference>
<dbReference type="Proteomes" id="UP001556098">
    <property type="component" value="Unassembled WGS sequence"/>
</dbReference>
<protein>
    <submittedName>
        <fullName evidence="2">Caspase family protein</fullName>
    </submittedName>
</protein>
<dbReference type="InterPro" id="IPR011990">
    <property type="entry name" value="TPR-like_helical_dom_sf"/>
</dbReference>
<comment type="caution">
    <text evidence="2">The sequence shown here is derived from an EMBL/GenBank/DDBJ whole genome shotgun (WGS) entry which is preliminary data.</text>
</comment>
<dbReference type="SUPFAM" id="SSF81901">
    <property type="entry name" value="HCP-like"/>
    <property type="match status" value="1"/>
</dbReference>
<dbReference type="InterPro" id="IPR029030">
    <property type="entry name" value="Caspase-like_dom_sf"/>
</dbReference>
<accession>A0ABV3RRU7</accession>
<proteinExistence type="predicted"/>
<dbReference type="Gene3D" id="1.25.40.10">
    <property type="entry name" value="Tetratricopeptide repeat domain"/>
    <property type="match status" value="2"/>
</dbReference>
<evidence type="ECO:0000313" key="3">
    <source>
        <dbReference type="Proteomes" id="UP001556098"/>
    </source>
</evidence>
<dbReference type="Gene3D" id="3.40.50.1460">
    <property type="match status" value="1"/>
</dbReference>
<dbReference type="Pfam" id="PF08238">
    <property type="entry name" value="Sel1"/>
    <property type="match status" value="3"/>
</dbReference>
<dbReference type="EMBL" id="JBFNXX010000018">
    <property type="protein sequence ID" value="MEW9921679.1"/>
    <property type="molecule type" value="Genomic_DNA"/>
</dbReference>
<keyword evidence="3" id="KW-1185">Reference proteome</keyword>
<dbReference type="Pfam" id="PF00656">
    <property type="entry name" value="Peptidase_C14"/>
    <property type="match status" value="1"/>
</dbReference>
<dbReference type="SUPFAM" id="SSF48452">
    <property type="entry name" value="TPR-like"/>
    <property type="match status" value="1"/>
</dbReference>
<evidence type="ECO:0000313" key="2">
    <source>
        <dbReference type="EMBL" id="MEW9921679.1"/>
    </source>
</evidence>
<dbReference type="SUPFAM" id="SSF52129">
    <property type="entry name" value="Caspase-like"/>
    <property type="match status" value="1"/>
</dbReference>
<organism evidence="2 3">
    <name type="scientific">Sulfitobacter sediminis</name>
    <dbReference type="NCBI Taxonomy" id="3234186"/>
    <lineage>
        <taxon>Bacteria</taxon>
        <taxon>Pseudomonadati</taxon>
        <taxon>Pseudomonadota</taxon>
        <taxon>Alphaproteobacteria</taxon>
        <taxon>Rhodobacterales</taxon>
        <taxon>Roseobacteraceae</taxon>
        <taxon>Sulfitobacter</taxon>
    </lineage>
</organism>
<dbReference type="PANTHER" id="PTHR11102">
    <property type="entry name" value="SEL-1-LIKE PROTEIN"/>
    <property type="match status" value="1"/>
</dbReference>
<dbReference type="SMART" id="SM00671">
    <property type="entry name" value="SEL1"/>
    <property type="match status" value="3"/>
</dbReference>
<dbReference type="InterPro" id="IPR006597">
    <property type="entry name" value="Sel1-like"/>
</dbReference>